<feature type="compositionally biased region" description="Basic and acidic residues" evidence="5">
    <location>
        <begin position="350"/>
        <end position="359"/>
    </location>
</feature>
<protein>
    <recommendedName>
        <fullName evidence="2">DNA polymerase delta subunit 3</fullName>
    </recommendedName>
</protein>
<reference evidence="6 7" key="1">
    <citation type="submission" date="2010-05" db="EMBL/GenBank/DDBJ databases">
        <title>The Genome Sequence of Thecamonas trahens ATCC 50062.</title>
        <authorList>
            <consortium name="The Broad Institute Genome Sequencing Platform"/>
            <person name="Russ C."/>
            <person name="Cuomo C."/>
            <person name="Shea T."/>
            <person name="Young S.K."/>
            <person name="Zeng Q."/>
            <person name="Koehrsen M."/>
            <person name="Haas B."/>
            <person name="Borodovsky M."/>
            <person name="Guigo R."/>
            <person name="Alvarado L."/>
            <person name="Berlin A."/>
            <person name="Bochicchio J."/>
            <person name="Borenstein D."/>
            <person name="Chapman S."/>
            <person name="Chen Z."/>
            <person name="Freedman E."/>
            <person name="Gellesch M."/>
            <person name="Goldberg J."/>
            <person name="Griggs A."/>
            <person name="Gujja S."/>
            <person name="Heilman E."/>
            <person name="Heiman D."/>
            <person name="Hepburn T."/>
            <person name="Howarth C."/>
            <person name="Jen D."/>
            <person name="Larson L."/>
            <person name="Mehta T."/>
            <person name="Park D."/>
            <person name="Pearson M."/>
            <person name="Roberts A."/>
            <person name="Saif S."/>
            <person name="Shenoy N."/>
            <person name="Sisk P."/>
            <person name="Stolte C."/>
            <person name="Sykes S."/>
            <person name="Thomson T."/>
            <person name="Walk T."/>
            <person name="White J."/>
            <person name="Yandava C."/>
            <person name="Burger G."/>
            <person name="Gray M.W."/>
            <person name="Holland P.W.H."/>
            <person name="King N."/>
            <person name="Lang F.B.F."/>
            <person name="Roger A.J."/>
            <person name="Ruiz-Trillo I."/>
            <person name="Lander E."/>
            <person name="Nusbaum C."/>
        </authorList>
    </citation>
    <scope>NUCLEOTIDE SEQUENCE [LARGE SCALE GENOMIC DNA]</scope>
    <source>
        <strain evidence="6 7">ATCC 50062</strain>
    </source>
</reference>
<dbReference type="Proteomes" id="UP000054408">
    <property type="component" value="Unassembled WGS sequence"/>
</dbReference>
<keyword evidence="7" id="KW-1185">Reference proteome</keyword>
<evidence type="ECO:0000313" key="6">
    <source>
        <dbReference type="EMBL" id="KNC49557.1"/>
    </source>
</evidence>
<feature type="region of interest" description="Disordered" evidence="5">
    <location>
        <begin position="347"/>
        <end position="373"/>
    </location>
</feature>
<evidence type="ECO:0000256" key="2">
    <source>
        <dbReference type="ARBA" id="ARBA00017589"/>
    </source>
</evidence>
<dbReference type="GO" id="GO:0006297">
    <property type="term" value="P:nucleotide-excision repair, DNA gap filling"/>
    <property type="evidence" value="ECO:0007669"/>
    <property type="project" value="TreeGrafter"/>
</dbReference>
<dbReference type="AlphaFoldDB" id="A0A0L0DB48"/>
<dbReference type="GeneID" id="25564967"/>
<feature type="region of interest" description="Disordered" evidence="5">
    <location>
        <begin position="195"/>
        <end position="291"/>
    </location>
</feature>
<feature type="region of interest" description="Disordered" evidence="5">
    <location>
        <begin position="439"/>
        <end position="488"/>
    </location>
</feature>
<evidence type="ECO:0000313" key="7">
    <source>
        <dbReference type="Proteomes" id="UP000054408"/>
    </source>
</evidence>
<evidence type="ECO:0000256" key="4">
    <source>
        <dbReference type="ARBA" id="ARBA00023242"/>
    </source>
</evidence>
<dbReference type="GO" id="GO:1904161">
    <property type="term" value="P:DNA synthesis involved in UV-damage excision repair"/>
    <property type="evidence" value="ECO:0007669"/>
    <property type="project" value="TreeGrafter"/>
</dbReference>
<dbReference type="PANTHER" id="PTHR17598:SF13">
    <property type="entry name" value="DNA POLYMERASE DELTA SUBUNIT 3"/>
    <property type="match status" value="1"/>
</dbReference>
<accession>A0A0L0DB48</accession>
<dbReference type="Gene3D" id="3.90.1030.20">
    <property type="entry name" value="DNA polymerase delta, p66 (Cdc27) subunit, wHTH domain"/>
    <property type="match status" value="1"/>
</dbReference>
<dbReference type="EMBL" id="GL349456">
    <property type="protein sequence ID" value="KNC49557.1"/>
    <property type="molecule type" value="Genomic_DNA"/>
</dbReference>
<dbReference type="RefSeq" id="XP_013757666.1">
    <property type="nucleotide sequence ID" value="XM_013902212.1"/>
</dbReference>
<dbReference type="GO" id="GO:0003887">
    <property type="term" value="F:DNA-directed DNA polymerase activity"/>
    <property type="evidence" value="ECO:0007669"/>
    <property type="project" value="TreeGrafter"/>
</dbReference>
<organism evidence="6 7">
    <name type="scientific">Thecamonas trahens ATCC 50062</name>
    <dbReference type="NCBI Taxonomy" id="461836"/>
    <lineage>
        <taxon>Eukaryota</taxon>
        <taxon>Apusozoa</taxon>
        <taxon>Apusomonadida</taxon>
        <taxon>Apusomonadidae</taxon>
        <taxon>Thecamonas</taxon>
    </lineage>
</organism>
<evidence type="ECO:0000256" key="1">
    <source>
        <dbReference type="ARBA" id="ARBA00004123"/>
    </source>
</evidence>
<sequence length="488" mass="50412">MAGDADKAAKLEAFLASNVEEGGRTVSAKGLAHEMGVPLADARAALEGYATGKARDKLAVTWCVCGTTGDGKHTVALATGSRAEAVAASLAKVTSRTVYAVALVADAPDGVPVDALASANTAAHKALYRSFDEPGNVLRESRMGGIVAKGVVVRSAKAREARIDAPAFEAEPRRTASVKKVKEVSKKSLASFFGAAGSEPKASKGKASKGKAKPDAETKPEPASGSKRRRLIESESDSDSESEREAEAGEPVAAKTGHKETTPRKLAKNLAGRKASPANSPIKTASPVKRAKSKKAAAAAAATATAAEPVAMDVVETKMETETETKAEAKAKAKAKTSVKVAISAVEGEASGKADDKPAGKAKTKKSGKVSINPNMDLAQMYFAAKTETSTGDDGGKTQGLEPSKASKPNTRRVRKTRMVSKTFTTEEGYLLTEDVEEEYWEEEEIPASEAAPGPAAAVFGGKSKATGNKGKARSGKQASLTSFFGAS</sequence>
<keyword evidence="3" id="KW-0235">DNA replication</keyword>
<name>A0A0L0DB48_THETB</name>
<comment type="subcellular location">
    <subcellularLocation>
        <location evidence="1">Nucleus</location>
    </subcellularLocation>
</comment>
<keyword evidence="4" id="KW-0539">Nucleus</keyword>
<evidence type="ECO:0000256" key="5">
    <source>
        <dbReference type="SAM" id="MobiDB-lite"/>
    </source>
</evidence>
<dbReference type="InterPro" id="IPR041913">
    <property type="entry name" value="POLD3_sf"/>
</dbReference>
<proteinExistence type="predicted"/>
<dbReference type="GO" id="GO:0043625">
    <property type="term" value="C:delta DNA polymerase complex"/>
    <property type="evidence" value="ECO:0007669"/>
    <property type="project" value="InterPro"/>
</dbReference>
<gene>
    <name evidence="6" type="ORF">AMSG_05593</name>
</gene>
<dbReference type="InterPro" id="IPR019038">
    <property type="entry name" value="POLD3"/>
</dbReference>
<feature type="compositionally biased region" description="Low complexity" evidence="5">
    <location>
        <begin position="448"/>
        <end position="458"/>
    </location>
</feature>
<evidence type="ECO:0000256" key="3">
    <source>
        <dbReference type="ARBA" id="ARBA00022705"/>
    </source>
</evidence>
<feature type="compositionally biased region" description="Basic residues" evidence="5">
    <location>
        <begin position="410"/>
        <end position="419"/>
    </location>
</feature>
<feature type="region of interest" description="Disordered" evidence="5">
    <location>
        <begin position="387"/>
        <end position="420"/>
    </location>
</feature>
<dbReference type="PANTHER" id="PTHR17598">
    <property type="entry name" value="DNA POLYMERASE DELTA SUBUNIT 3"/>
    <property type="match status" value="1"/>
</dbReference>
<dbReference type="GO" id="GO:0006271">
    <property type="term" value="P:DNA strand elongation involved in DNA replication"/>
    <property type="evidence" value="ECO:0007669"/>
    <property type="project" value="TreeGrafter"/>
</dbReference>
<feature type="compositionally biased region" description="Polar residues" evidence="5">
    <location>
        <begin position="477"/>
        <end position="488"/>
    </location>
</feature>